<accession>A0A976FIP2</accession>
<dbReference type="GeneID" id="94349094"/>
<dbReference type="AlphaFoldDB" id="A0A976FIP2"/>
<comment type="caution">
    <text evidence="1">The sequence shown here is derived from an EMBL/GenBank/DDBJ whole genome shotgun (WGS) entry which is preliminary data.</text>
</comment>
<name>A0A976FIP2_BRELC</name>
<sequence length="71" mass="8338">MQPMRELEDVADISSIMFCYSAAAVFTYRPQRILQIFKLRWIPLRRALRLVSEIDAQEHQQNARGRAGQMD</sequence>
<keyword evidence="2" id="KW-1185">Reference proteome</keyword>
<protein>
    <submittedName>
        <fullName evidence="1">Uncharacterized protein</fullName>
    </submittedName>
</protein>
<evidence type="ECO:0000313" key="2">
    <source>
        <dbReference type="Proteomes" id="UP000294530"/>
    </source>
</evidence>
<evidence type="ECO:0000313" key="1">
    <source>
        <dbReference type="EMBL" id="TDH67540.1"/>
    </source>
</evidence>
<dbReference type="EMBL" id="SHOA02000014">
    <property type="protein sequence ID" value="TDH67540.1"/>
    <property type="molecule type" value="Genomic_DNA"/>
</dbReference>
<dbReference type="KEGG" id="blac:94349094"/>
<dbReference type="Proteomes" id="UP000294530">
    <property type="component" value="Unassembled WGS sequence"/>
</dbReference>
<proteinExistence type="predicted"/>
<organism evidence="1 2">
    <name type="scientific">Bremia lactucae</name>
    <name type="common">Lettuce downy mildew</name>
    <dbReference type="NCBI Taxonomy" id="4779"/>
    <lineage>
        <taxon>Eukaryota</taxon>
        <taxon>Sar</taxon>
        <taxon>Stramenopiles</taxon>
        <taxon>Oomycota</taxon>
        <taxon>Peronosporomycetes</taxon>
        <taxon>Peronosporales</taxon>
        <taxon>Peronosporaceae</taxon>
        <taxon>Bremia</taxon>
    </lineage>
</organism>
<gene>
    <name evidence="1" type="ORF">CCR75_005342</name>
</gene>
<dbReference type="RefSeq" id="XP_067817039.1">
    <property type="nucleotide sequence ID" value="XM_067963423.1"/>
</dbReference>
<reference evidence="1 2" key="1">
    <citation type="journal article" date="2021" name="Genome Biol.">
        <title>AFLAP: assembly-free linkage analysis pipeline using k-mers from genome sequencing data.</title>
        <authorList>
            <person name="Fletcher K."/>
            <person name="Zhang L."/>
            <person name="Gil J."/>
            <person name="Han R."/>
            <person name="Cavanaugh K."/>
            <person name="Michelmore R."/>
        </authorList>
    </citation>
    <scope>NUCLEOTIDE SEQUENCE [LARGE SCALE GENOMIC DNA]</scope>
    <source>
        <strain evidence="1 2">SF5</strain>
    </source>
</reference>